<feature type="domain" description="Thiamine pyrophosphate enzyme central" evidence="8">
    <location>
        <begin position="190"/>
        <end position="322"/>
    </location>
</feature>
<dbReference type="InterPro" id="IPR012001">
    <property type="entry name" value="Thiamin_PyroP_enz_TPP-bd_dom"/>
</dbReference>
<dbReference type="Gene3D" id="3.40.50.1220">
    <property type="entry name" value="TPP-binding domain"/>
    <property type="match status" value="1"/>
</dbReference>
<dbReference type="EMBL" id="JARGYC010000004">
    <property type="protein sequence ID" value="MDF0599610.1"/>
    <property type="molecule type" value="Genomic_DNA"/>
</dbReference>
<dbReference type="CDD" id="cd07035">
    <property type="entry name" value="TPP_PYR_POX_like"/>
    <property type="match status" value="1"/>
</dbReference>
<keyword evidence="6 7" id="KW-0786">Thiamine pyrophosphate</keyword>
<name>A0AAE3NRH5_9RHOB</name>
<dbReference type="InterPro" id="IPR011766">
    <property type="entry name" value="TPP_enzyme_TPP-bd"/>
</dbReference>
<dbReference type="GO" id="GO:0030976">
    <property type="term" value="F:thiamine pyrophosphate binding"/>
    <property type="evidence" value="ECO:0007669"/>
    <property type="project" value="InterPro"/>
</dbReference>
<evidence type="ECO:0000259" key="10">
    <source>
        <dbReference type="Pfam" id="PF02776"/>
    </source>
</evidence>
<evidence type="ECO:0000256" key="4">
    <source>
        <dbReference type="ARBA" id="ARBA00022679"/>
    </source>
</evidence>
<dbReference type="GO" id="GO:0005948">
    <property type="term" value="C:acetolactate synthase complex"/>
    <property type="evidence" value="ECO:0007669"/>
    <property type="project" value="TreeGrafter"/>
</dbReference>
<dbReference type="Pfam" id="PF00205">
    <property type="entry name" value="TPP_enzyme_M"/>
    <property type="match status" value="1"/>
</dbReference>
<dbReference type="Proteomes" id="UP001220964">
    <property type="component" value="Unassembled WGS sequence"/>
</dbReference>
<evidence type="ECO:0000259" key="9">
    <source>
        <dbReference type="Pfam" id="PF02775"/>
    </source>
</evidence>
<keyword evidence="5" id="KW-0479">Metal-binding</keyword>
<evidence type="ECO:0000256" key="2">
    <source>
        <dbReference type="ARBA" id="ARBA00001964"/>
    </source>
</evidence>
<comment type="similarity">
    <text evidence="3 7">Belongs to the TPP enzyme family.</text>
</comment>
<dbReference type="GO" id="GO:0009097">
    <property type="term" value="P:isoleucine biosynthetic process"/>
    <property type="evidence" value="ECO:0007669"/>
    <property type="project" value="TreeGrafter"/>
</dbReference>
<dbReference type="InterPro" id="IPR000399">
    <property type="entry name" value="TPP-bd_CS"/>
</dbReference>
<dbReference type="GO" id="GO:0003984">
    <property type="term" value="F:acetolactate synthase activity"/>
    <property type="evidence" value="ECO:0007669"/>
    <property type="project" value="TreeGrafter"/>
</dbReference>
<evidence type="ECO:0000256" key="1">
    <source>
        <dbReference type="ARBA" id="ARBA00001946"/>
    </source>
</evidence>
<evidence type="ECO:0000256" key="6">
    <source>
        <dbReference type="ARBA" id="ARBA00023052"/>
    </source>
</evidence>
<dbReference type="AlphaFoldDB" id="A0AAE3NRH5"/>
<dbReference type="Gene3D" id="3.40.50.970">
    <property type="match status" value="2"/>
</dbReference>
<dbReference type="PROSITE" id="PS00187">
    <property type="entry name" value="TPP_ENZYMES"/>
    <property type="match status" value="1"/>
</dbReference>
<evidence type="ECO:0000313" key="11">
    <source>
        <dbReference type="EMBL" id="MDF0599610.1"/>
    </source>
</evidence>
<sequence>MPKVYEELARALAAADQGPVFGLVGDANLYLVDCFIRAHGGDYVAAANENGAVLAALGYASVSGRVGVATVTHGPAVTNTLTALADGVRSGLPALLICGDTAVADRQNLQNIAQREAVLSTGAGFEQVHSAETARDDLIRAMRAAAAERRPYALNLPTDLQHETVAAAQGAIRIAPTPPAVVPQEGDDLHEAVAVLAAAKRPLVLAGRGACDAESRAALLRLADRLEAPLATTLKARELFRGEDWDLGIFGTLSAPGAVEAILQADCVISFGASLSSYTTSDGAYVEGKRVVQVSPRAADLGCWHRPDVAVLGDAAPTVEALLRWLDEAEIAPSGFRGELAPRGLGDFPAAEAPAEGLDCVAALSRLEALLPRPRTFVMDGGRHMINALQYVTAGDPQHYVHTTSFGAIGLGMAYAVGAAKAAPDRPAVLICGDGGFMLGGLAEFNTAVRHALDLTVVVANDGSYGAEHVQLRNKQMDPAVSLFAWPDIAPVAEALGGRGVTVRELADFAAVEAAIAEGRRPLLIELKLDPDRIGT</sequence>
<feature type="domain" description="Thiamine pyrophosphate enzyme TPP-binding" evidence="9">
    <location>
        <begin position="380"/>
        <end position="526"/>
    </location>
</feature>
<dbReference type="SUPFAM" id="SSF52518">
    <property type="entry name" value="Thiamin diphosphate-binding fold (THDP-binding)"/>
    <property type="match status" value="2"/>
</dbReference>
<dbReference type="InterPro" id="IPR029035">
    <property type="entry name" value="DHS-like_NAD/FAD-binding_dom"/>
</dbReference>
<comment type="cofactor">
    <cofactor evidence="1">
        <name>Mg(2+)</name>
        <dbReference type="ChEBI" id="CHEBI:18420"/>
    </cofactor>
</comment>
<dbReference type="InterPro" id="IPR045229">
    <property type="entry name" value="TPP_enz"/>
</dbReference>
<dbReference type="Pfam" id="PF02775">
    <property type="entry name" value="TPP_enzyme_C"/>
    <property type="match status" value="1"/>
</dbReference>
<dbReference type="GO" id="GO:0009099">
    <property type="term" value="P:L-valine biosynthetic process"/>
    <property type="evidence" value="ECO:0007669"/>
    <property type="project" value="TreeGrafter"/>
</dbReference>
<dbReference type="Pfam" id="PF02776">
    <property type="entry name" value="TPP_enzyme_N"/>
    <property type="match status" value="1"/>
</dbReference>
<dbReference type="CDD" id="cd00568">
    <property type="entry name" value="TPP_enzymes"/>
    <property type="match status" value="1"/>
</dbReference>
<evidence type="ECO:0000256" key="7">
    <source>
        <dbReference type="RuleBase" id="RU362132"/>
    </source>
</evidence>
<feature type="domain" description="Thiamine pyrophosphate enzyme N-terminal TPP-binding" evidence="10">
    <location>
        <begin position="4"/>
        <end position="112"/>
    </location>
</feature>
<dbReference type="PANTHER" id="PTHR18968:SF166">
    <property type="entry name" value="2-HYDROXYACYL-COA LYASE 2"/>
    <property type="match status" value="1"/>
</dbReference>
<comment type="caution">
    <text evidence="11">The sequence shown here is derived from an EMBL/GenBank/DDBJ whole genome shotgun (WGS) entry which is preliminary data.</text>
</comment>
<protein>
    <submittedName>
        <fullName evidence="11">Thiamine pyrophosphate-binding protein</fullName>
    </submittedName>
</protein>
<dbReference type="GO" id="GO:0000287">
    <property type="term" value="F:magnesium ion binding"/>
    <property type="evidence" value="ECO:0007669"/>
    <property type="project" value="InterPro"/>
</dbReference>
<evidence type="ECO:0000259" key="8">
    <source>
        <dbReference type="Pfam" id="PF00205"/>
    </source>
</evidence>
<comment type="cofactor">
    <cofactor evidence="2">
        <name>thiamine diphosphate</name>
        <dbReference type="ChEBI" id="CHEBI:58937"/>
    </cofactor>
</comment>
<dbReference type="PANTHER" id="PTHR18968">
    <property type="entry name" value="THIAMINE PYROPHOSPHATE ENZYMES"/>
    <property type="match status" value="1"/>
</dbReference>
<keyword evidence="4" id="KW-0808">Transferase</keyword>
<organism evidence="11 12">
    <name type="scientific">Psychromarinibacter sediminicola</name>
    <dbReference type="NCBI Taxonomy" id="3033385"/>
    <lineage>
        <taxon>Bacteria</taxon>
        <taxon>Pseudomonadati</taxon>
        <taxon>Pseudomonadota</taxon>
        <taxon>Alphaproteobacteria</taxon>
        <taxon>Rhodobacterales</taxon>
        <taxon>Paracoccaceae</taxon>
        <taxon>Psychromarinibacter</taxon>
    </lineage>
</organism>
<gene>
    <name evidence="11" type="ORF">P1J78_02590</name>
</gene>
<accession>A0AAE3NRH5</accession>
<dbReference type="GO" id="GO:0050660">
    <property type="term" value="F:flavin adenine dinucleotide binding"/>
    <property type="evidence" value="ECO:0007669"/>
    <property type="project" value="TreeGrafter"/>
</dbReference>
<keyword evidence="12" id="KW-1185">Reference proteome</keyword>
<dbReference type="RefSeq" id="WP_275565753.1">
    <property type="nucleotide sequence ID" value="NZ_JARGYC010000004.1"/>
</dbReference>
<dbReference type="SUPFAM" id="SSF52467">
    <property type="entry name" value="DHS-like NAD/FAD-binding domain"/>
    <property type="match status" value="1"/>
</dbReference>
<reference evidence="11" key="1">
    <citation type="submission" date="2023-03" db="EMBL/GenBank/DDBJ databases">
        <title>Multiphase analysis and comparison of six strains from genera Psychromarinibacter, Lutimaribacter, and Maritimibacter, including a novel species: Psychromarinibacter sediminicola sp. nov.</title>
        <authorList>
            <person name="Wang Y.-H."/>
            <person name="Ye M.-Q."/>
            <person name="Du Z.-J."/>
        </authorList>
    </citation>
    <scope>NUCLEOTIDE SEQUENCE</scope>
    <source>
        <strain evidence="11">C21-152</strain>
    </source>
</reference>
<dbReference type="InterPro" id="IPR012000">
    <property type="entry name" value="Thiamin_PyroP_enz_cen_dom"/>
</dbReference>
<dbReference type="InterPro" id="IPR029061">
    <property type="entry name" value="THDP-binding"/>
</dbReference>
<proteinExistence type="inferred from homology"/>
<evidence type="ECO:0000256" key="3">
    <source>
        <dbReference type="ARBA" id="ARBA00007812"/>
    </source>
</evidence>
<evidence type="ECO:0000256" key="5">
    <source>
        <dbReference type="ARBA" id="ARBA00022723"/>
    </source>
</evidence>
<evidence type="ECO:0000313" key="12">
    <source>
        <dbReference type="Proteomes" id="UP001220964"/>
    </source>
</evidence>